<comment type="caution">
    <text evidence="1">The sequence shown here is derived from an EMBL/GenBank/DDBJ whole genome shotgun (WGS) entry which is preliminary data.</text>
</comment>
<evidence type="ECO:0000313" key="1">
    <source>
        <dbReference type="EMBL" id="ETX14063.1"/>
    </source>
</evidence>
<dbReference type="Proteomes" id="UP000022447">
    <property type="component" value="Unassembled WGS sequence"/>
</dbReference>
<accession>X7EG30</accession>
<organism evidence="1 2">
    <name type="scientific">Roseivivax halodurans JCM 10272</name>
    <dbReference type="NCBI Taxonomy" id="1449350"/>
    <lineage>
        <taxon>Bacteria</taxon>
        <taxon>Pseudomonadati</taxon>
        <taxon>Pseudomonadota</taxon>
        <taxon>Alphaproteobacteria</taxon>
        <taxon>Rhodobacterales</taxon>
        <taxon>Roseobacteraceae</taxon>
        <taxon>Roseivivax</taxon>
    </lineage>
</organism>
<evidence type="ECO:0000313" key="2">
    <source>
        <dbReference type="Proteomes" id="UP000022447"/>
    </source>
</evidence>
<gene>
    <name evidence="1" type="ORF">OCH239_05330</name>
</gene>
<keyword evidence="2" id="KW-1185">Reference proteome</keyword>
<protein>
    <submittedName>
        <fullName evidence="1">Uncharacterized protein</fullName>
    </submittedName>
</protein>
<reference evidence="1 2" key="1">
    <citation type="submission" date="2014-01" db="EMBL/GenBank/DDBJ databases">
        <title>Roseivivax halodurans JCM 10272 Genome Sequencing.</title>
        <authorList>
            <person name="Lai Q."/>
            <person name="Li G."/>
            <person name="Shao Z."/>
        </authorList>
    </citation>
    <scope>NUCLEOTIDE SEQUENCE [LARGE SCALE GENOMIC DNA]</scope>
    <source>
        <strain evidence="1 2">JCM 10272</strain>
    </source>
</reference>
<dbReference type="EMBL" id="JALZ01000014">
    <property type="protein sequence ID" value="ETX14063.1"/>
    <property type="molecule type" value="Genomic_DNA"/>
</dbReference>
<proteinExistence type="predicted"/>
<dbReference type="AlphaFoldDB" id="X7EG30"/>
<sequence length="99" mass="11240">MVFVGVGRPKEYGDFSPLFDQTWILPISVRDEEVAKLDIHSALCLEEDFSLNYSVLGATDYFFGNDPGIRFSIEGSGIKAEKDLDGFHKMLERQKSWMS</sequence>
<name>X7EG30_9RHOB</name>